<dbReference type="EC" id="6.1.1.14" evidence="11"/>
<evidence type="ECO:0000259" key="12">
    <source>
        <dbReference type="Pfam" id="PF05746"/>
    </source>
</evidence>
<comment type="similarity">
    <text evidence="2 11">Belongs to the class-II aminoacyl-tRNA synthetase family.</text>
</comment>
<dbReference type="SUPFAM" id="SSF109604">
    <property type="entry name" value="HD-domain/PDEase-like"/>
    <property type="match status" value="1"/>
</dbReference>
<dbReference type="GO" id="GO:0005524">
    <property type="term" value="F:ATP binding"/>
    <property type="evidence" value="ECO:0007669"/>
    <property type="project" value="UniProtKB-UniRule"/>
</dbReference>
<evidence type="ECO:0000256" key="3">
    <source>
        <dbReference type="ARBA" id="ARBA00011209"/>
    </source>
</evidence>
<dbReference type="InterPro" id="IPR006194">
    <property type="entry name" value="Gly-tRNA-synth_heterodimer"/>
</dbReference>
<keyword evidence="5 11" id="KW-0436">Ligase</keyword>
<dbReference type="PANTHER" id="PTHR30075">
    <property type="entry name" value="GLYCYL-TRNA SYNTHETASE"/>
    <property type="match status" value="1"/>
</dbReference>
<dbReference type="GO" id="GO:0004820">
    <property type="term" value="F:glycine-tRNA ligase activity"/>
    <property type="evidence" value="ECO:0007669"/>
    <property type="project" value="UniProtKB-UniRule"/>
</dbReference>
<evidence type="ECO:0000256" key="5">
    <source>
        <dbReference type="ARBA" id="ARBA00022598"/>
    </source>
</evidence>
<dbReference type="GO" id="GO:0004814">
    <property type="term" value="F:arginine-tRNA ligase activity"/>
    <property type="evidence" value="ECO:0007669"/>
    <property type="project" value="InterPro"/>
</dbReference>
<dbReference type="PANTHER" id="PTHR30075:SF2">
    <property type="entry name" value="GLYCINE--TRNA LIGASE, CHLOROPLASTIC_MITOCHONDRIAL 2"/>
    <property type="match status" value="1"/>
</dbReference>
<evidence type="ECO:0000256" key="6">
    <source>
        <dbReference type="ARBA" id="ARBA00022741"/>
    </source>
</evidence>
<dbReference type="AlphaFoldDB" id="A0A0M6Y4J2"/>
<gene>
    <name evidence="11 13" type="primary">glyS</name>
    <name evidence="13" type="ORF">LAL4801_03469</name>
</gene>
<dbReference type="Proteomes" id="UP000048926">
    <property type="component" value="Unassembled WGS sequence"/>
</dbReference>
<dbReference type="PRINTS" id="PR01045">
    <property type="entry name" value="TRNASYNTHGB"/>
</dbReference>
<organism evidence="13 14">
    <name type="scientific">Roseibium aggregatum</name>
    <dbReference type="NCBI Taxonomy" id="187304"/>
    <lineage>
        <taxon>Bacteria</taxon>
        <taxon>Pseudomonadati</taxon>
        <taxon>Pseudomonadota</taxon>
        <taxon>Alphaproteobacteria</taxon>
        <taxon>Hyphomicrobiales</taxon>
        <taxon>Stappiaceae</taxon>
        <taxon>Roseibium</taxon>
    </lineage>
</organism>
<sequence length="695" mass="75708">MPDLLLELFSEEIPARMQRKAAEDLKSLVTNALVDAGLPYEGAKAFATPRRLALHVAGVPAGSAATREERKGPRVGSPEKALEGFLRGAGLASIDQATIQTDPKKGDFYVAVIEKPGRSAIDVIAEFMPGILRNFPWPKAMRWGTGSTRWVRPLHSIVATFGPETEEPDVVPFEFDGIKAGKTTRGHRFLADEAFDVRRFDDYAPSLEKHKVVLDADRRKDIIQNDAKDCALALGLDLVEDPGLLEEVAGLVEWPVVLTGSFDEDFLTIPDECIQLTIKVNQKCFVLKNPATGRLANKFVLISNIIADDGGKLIVAGNEKVIRARLSDARFFWETDLKSKLSDNLPKLDEVKFHEKLGSVGERVKRLIALSAELAAFAGADETKAKRAAELAKADLVSNMVFEFPELQGLMGRYYATAQGEDASVATAIEEHYKPQGPSDSVPTDPVAVAVALAEKLDLLAGFWAIDEKPTGSKDPYALRRAALGVIRIILENNLRIRLGEAIRSALDLQGVEASDPAALVADLLSFFGDRLKVHLKDEGARHDLIDAVFALEGQDDLLMVVRRVEALGKFVSSDDGTNLLAGYKRAVNILKAEEKKDGSPVSGKPHADHFQEQAEIDLAAAIDVARAEAADAVASENFEGAMEALSKLRVPVDRFFDDILVNAEDATLRMNRLQLLAEIRDATHVVADFSKVAG</sequence>
<dbReference type="GO" id="GO:0005829">
    <property type="term" value="C:cytosol"/>
    <property type="evidence" value="ECO:0007669"/>
    <property type="project" value="TreeGrafter"/>
</dbReference>
<dbReference type="InterPro" id="IPR008909">
    <property type="entry name" value="DALR_anticod-bd"/>
</dbReference>
<dbReference type="Pfam" id="PF05746">
    <property type="entry name" value="DALR_1"/>
    <property type="match status" value="1"/>
</dbReference>
<dbReference type="PROSITE" id="PS50861">
    <property type="entry name" value="AA_TRNA_LIGASE_II_GLYAB"/>
    <property type="match status" value="1"/>
</dbReference>
<dbReference type="STRING" id="187304.B0E33_06000"/>
<comment type="subunit">
    <text evidence="3 11">Tetramer of two alpha and two beta subunits.</text>
</comment>
<comment type="subcellular location">
    <subcellularLocation>
        <location evidence="1 11">Cytoplasm</location>
    </subcellularLocation>
</comment>
<evidence type="ECO:0000256" key="11">
    <source>
        <dbReference type="HAMAP-Rule" id="MF_00255"/>
    </source>
</evidence>
<dbReference type="Pfam" id="PF02092">
    <property type="entry name" value="tRNA_synt_2f"/>
    <property type="match status" value="1"/>
</dbReference>
<evidence type="ECO:0000256" key="7">
    <source>
        <dbReference type="ARBA" id="ARBA00022840"/>
    </source>
</evidence>
<feature type="domain" description="DALR anticodon binding" evidence="12">
    <location>
        <begin position="582"/>
        <end position="681"/>
    </location>
</feature>
<dbReference type="NCBIfam" id="TIGR00211">
    <property type="entry name" value="glyS"/>
    <property type="match status" value="1"/>
</dbReference>
<protein>
    <recommendedName>
        <fullName evidence="11">Glycine--tRNA ligase beta subunit</fullName>
        <ecNumber evidence="11">6.1.1.14</ecNumber>
    </recommendedName>
    <alternativeName>
        <fullName evidence="11">Glycyl-tRNA synthetase beta subunit</fullName>
        <shortName evidence="11">GlyRS</shortName>
    </alternativeName>
</protein>
<accession>A0A0M6Y4J2</accession>
<evidence type="ECO:0000313" key="14">
    <source>
        <dbReference type="Proteomes" id="UP000048926"/>
    </source>
</evidence>
<evidence type="ECO:0000313" key="13">
    <source>
        <dbReference type="EMBL" id="CTQ45022.1"/>
    </source>
</evidence>
<evidence type="ECO:0000256" key="2">
    <source>
        <dbReference type="ARBA" id="ARBA00008226"/>
    </source>
</evidence>
<keyword evidence="9 11" id="KW-0030">Aminoacyl-tRNA synthetase</keyword>
<reference evidence="14" key="1">
    <citation type="submission" date="2015-07" db="EMBL/GenBank/DDBJ databases">
        <authorList>
            <person name="Rodrigo-Torres Lidia"/>
            <person name="Arahal R.David."/>
        </authorList>
    </citation>
    <scope>NUCLEOTIDE SEQUENCE [LARGE SCALE GENOMIC DNA]</scope>
    <source>
        <strain evidence="14">CECT 4801</strain>
    </source>
</reference>
<evidence type="ECO:0000256" key="10">
    <source>
        <dbReference type="ARBA" id="ARBA00047937"/>
    </source>
</evidence>
<dbReference type="InterPro" id="IPR015944">
    <property type="entry name" value="Gly-tRNA-synth_bsu"/>
</dbReference>
<evidence type="ECO:0000256" key="9">
    <source>
        <dbReference type="ARBA" id="ARBA00023146"/>
    </source>
</evidence>
<keyword evidence="6 11" id="KW-0547">Nucleotide-binding</keyword>
<dbReference type="GO" id="GO:0006420">
    <property type="term" value="P:arginyl-tRNA aminoacylation"/>
    <property type="evidence" value="ECO:0007669"/>
    <property type="project" value="InterPro"/>
</dbReference>
<keyword evidence="14" id="KW-1185">Reference proteome</keyword>
<keyword evidence="4 11" id="KW-0963">Cytoplasm</keyword>
<evidence type="ECO:0000256" key="4">
    <source>
        <dbReference type="ARBA" id="ARBA00022490"/>
    </source>
</evidence>
<dbReference type="EMBL" id="CXST01000002">
    <property type="protein sequence ID" value="CTQ45022.1"/>
    <property type="molecule type" value="Genomic_DNA"/>
</dbReference>
<evidence type="ECO:0000256" key="1">
    <source>
        <dbReference type="ARBA" id="ARBA00004496"/>
    </source>
</evidence>
<dbReference type="HAMAP" id="MF_00255">
    <property type="entry name" value="Gly_tRNA_synth_beta"/>
    <property type="match status" value="1"/>
</dbReference>
<comment type="catalytic activity">
    <reaction evidence="10 11">
        <text>tRNA(Gly) + glycine + ATP = glycyl-tRNA(Gly) + AMP + diphosphate</text>
        <dbReference type="Rhea" id="RHEA:16013"/>
        <dbReference type="Rhea" id="RHEA-COMP:9664"/>
        <dbReference type="Rhea" id="RHEA-COMP:9683"/>
        <dbReference type="ChEBI" id="CHEBI:30616"/>
        <dbReference type="ChEBI" id="CHEBI:33019"/>
        <dbReference type="ChEBI" id="CHEBI:57305"/>
        <dbReference type="ChEBI" id="CHEBI:78442"/>
        <dbReference type="ChEBI" id="CHEBI:78522"/>
        <dbReference type="ChEBI" id="CHEBI:456215"/>
        <dbReference type="EC" id="6.1.1.14"/>
    </reaction>
</comment>
<keyword evidence="8 11" id="KW-0648">Protein biosynthesis</keyword>
<keyword evidence="7 11" id="KW-0067">ATP-binding</keyword>
<evidence type="ECO:0000256" key="8">
    <source>
        <dbReference type="ARBA" id="ARBA00022917"/>
    </source>
</evidence>
<proteinExistence type="inferred from homology"/>
<name>A0A0M6Y4J2_9HYPH</name>
<dbReference type="GO" id="GO:0006426">
    <property type="term" value="P:glycyl-tRNA aminoacylation"/>
    <property type="evidence" value="ECO:0007669"/>
    <property type="project" value="UniProtKB-UniRule"/>
</dbReference>
<dbReference type="OrthoDB" id="9775440at2"/>
<dbReference type="RefSeq" id="WP_055657909.1">
    <property type="nucleotide sequence ID" value="NZ_CXST01000002.1"/>
</dbReference>